<evidence type="ECO:0000256" key="1">
    <source>
        <dbReference type="ARBA" id="ARBA00009437"/>
    </source>
</evidence>
<dbReference type="InterPro" id="IPR005119">
    <property type="entry name" value="LysR_subst-bd"/>
</dbReference>
<protein>
    <submittedName>
        <fullName evidence="6">LysR family transcriptional regulator</fullName>
    </submittedName>
</protein>
<evidence type="ECO:0000256" key="4">
    <source>
        <dbReference type="ARBA" id="ARBA00023163"/>
    </source>
</evidence>
<dbReference type="SUPFAM" id="SSF53850">
    <property type="entry name" value="Periplasmic binding protein-like II"/>
    <property type="match status" value="1"/>
</dbReference>
<gene>
    <name evidence="6" type="ORF">M5X09_26775</name>
</gene>
<dbReference type="PANTHER" id="PTHR30126:SF40">
    <property type="entry name" value="HTH-TYPE TRANSCRIPTIONAL REGULATOR GLTR"/>
    <property type="match status" value="1"/>
</dbReference>
<evidence type="ECO:0000313" key="6">
    <source>
        <dbReference type="EMBL" id="MCY9523210.1"/>
    </source>
</evidence>
<evidence type="ECO:0000256" key="2">
    <source>
        <dbReference type="ARBA" id="ARBA00023015"/>
    </source>
</evidence>
<comment type="similarity">
    <text evidence="1">Belongs to the LysR transcriptional regulatory family.</text>
</comment>
<accession>A0ABT4E0S1</accession>
<proteinExistence type="inferred from homology"/>
<dbReference type="InterPro" id="IPR036388">
    <property type="entry name" value="WH-like_DNA-bd_sf"/>
</dbReference>
<dbReference type="PROSITE" id="PS50931">
    <property type="entry name" value="HTH_LYSR"/>
    <property type="match status" value="1"/>
</dbReference>
<dbReference type="RefSeq" id="WP_087432146.1">
    <property type="nucleotide sequence ID" value="NZ_JAMDMC010000042.1"/>
</dbReference>
<evidence type="ECO:0000256" key="3">
    <source>
        <dbReference type="ARBA" id="ARBA00023125"/>
    </source>
</evidence>
<evidence type="ECO:0000259" key="5">
    <source>
        <dbReference type="PROSITE" id="PS50931"/>
    </source>
</evidence>
<name>A0ABT4E0S1_9BACL</name>
<dbReference type="Pfam" id="PF00126">
    <property type="entry name" value="HTH_1"/>
    <property type="match status" value="1"/>
</dbReference>
<sequence>MNLHALKIFYTVAVTGSVTQAASKLNISQPAITAQIKKFEKELNVVLFEPKGRGVALTSVGQKLINPAKRLFTVENQIESIIEDYRNHKNGKLRVVGTYLATSILIPRWAAKFKTNHAEIEVTITTANSKDVLDQLVNYAADIAICGGEPAFYPEEVEWEELWKDEVWFVVAPGHKYANQHITFNQMMTEPFIMREEGSATRERLFALCKTNMVEPPQVALQFSGLTETIHAVASGYGASFISSLAACEFVERGELAKVYVDELVPINTIALCTRKHEKPEPLVKEFLTIIRENLPLNGPFRANRKGR</sequence>
<evidence type="ECO:0000313" key="7">
    <source>
        <dbReference type="Proteomes" id="UP001207626"/>
    </source>
</evidence>
<dbReference type="InterPro" id="IPR000847">
    <property type="entry name" value="LysR_HTH_N"/>
</dbReference>
<organism evidence="6 7">
    <name type="scientific">Paenibacillus apiarius</name>
    <dbReference type="NCBI Taxonomy" id="46240"/>
    <lineage>
        <taxon>Bacteria</taxon>
        <taxon>Bacillati</taxon>
        <taxon>Bacillota</taxon>
        <taxon>Bacilli</taxon>
        <taxon>Bacillales</taxon>
        <taxon>Paenibacillaceae</taxon>
        <taxon>Paenibacillus</taxon>
    </lineage>
</organism>
<keyword evidence="7" id="KW-1185">Reference proteome</keyword>
<feature type="domain" description="HTH lysR-type" evidence="5">
    <location>
        <begin position="1"/>
        <end position="58"/>
    </location>
</feature>
<dbReference type="EMBL" id="JAMDLW010000062">
    <property type="protein sequence ID" value="MCY9523210.1"/>
    <property type="molecule type" value="Genomic_DNA"/>
</dbReference>
<dbReference type="Pfam" id="PF03466">
    <property type="entry name" value="LysR_substrate"/>
    <property type="match status" value="1"/>
</dbReference>
<dbReference type="Gene3D" id="3.40.190.290">
    <property type="match status" value="1"/>
</dbReference>
<dbReference type="Gene3D" id="1.10.10.10">
    <property type="entry name" value="Winged helix-like DNA-binding domain superfamily/Winged helix DNA-binding domain"/>
    <property type="match status" value="1"/>
</dbReference>
<keyword evidence="4" id="KW-0804">Transcription</keyword>
<dbReference type="SUPFAM" id="SSF46785">
    <property type="entry name" value="Winged helix' DNA-binding domain"/>
    <property type="match status" value="1"/>
</dbReference>
<comment type="caution">
    <text evidence="6">The sequence shown here is derived from an EMBL/GenBank/DDBJ whole genome shotgun (WGS) entry which is preliminary data.</text>
</comment>
<dbReference type="PANTHER" id="PTHR30126">
    <property type="entry name" value="HTH-TYPE TRANSCRIPTIONAL REGULATOR"/>
    <property type="match status" value="1"/>
</dbReference>
<dbReference type="InterPro" id="IPR036390">
    <property type="entry name" value="WH_DNA-bd_sf"/>
</dbReference>
<keyword evidence="2" id="KW-0805">Transcription regulation</keyword>
<dbReference type="PRINTS" id="PR00039">
    <property type="entry name" value="HTHLYSR"/>
</dbReference>
<reference evidence="6 7" key="1">
    <citation type="submission" date="2022-05" db="EMBL/GenBank/DDBJ databases">
        <title>Genome Sequencing of Bee-Associated Microbes.</title>
        <authorList>
            <person name="Dunlap C."/>
        </authorList>
    </citation>
    <scope>NUCLEOTIDE SEQUENCE [LARGE SCALE GENOMIC DNA]</scope>
    <source>
        <strain evidence="6 7">NRRL NRS-1438</strain>
    </source>
</reference>
<keyword evidence="3" id="KW-0238">DNA-binding</keyword>
<dbReference type="Proteomes" id="UP001207626">
    <property type="component" value="Unassembled WGS sequence"/>
</dbReference>